<dbReference type="Proteomes" id="UP001139981">
    <property type="component" value="Unassembled WGS sequence"/>
</dbReference>
<dbReference type="EMBL" id="JANBVB010001801">
    <property type="protein sequence ID" value="KAJ2889507.1"/>
    <property type="molecule type" value="Genomic_DNA"/>
</dbReference>
<evidence type="ECO:0000313" key="1">
    <source>
        <dbReference type="EMBL" id="KAJ2889507.1"/>
    </source>
</evidence>
<protein>
    <submittedName>
        <fullName evidence="1">Uncharacterized protein</fullName>
    </submittedName>
</protein>
<reference evidence="1" key="1">
    <citation type="submission" date="2022-07" db="EMBL/GenBank/DDBJ databases">
        <title>Phylogenomic reconstructions and comparative analyses of Kickxellomycotina fungi.</title>
        <authorList>
            <person name="Reynolds N.K."/>
            <person name="Stajich J.E."/>
            <person name="Barry K."/>
            <person name="Grigoriev I.V."/>
            <person name="Crous P."/>
            <person name="Smith M.E."/>
        </authorList>
    </citation>
    <scope>NUCLEOTIDE SEQUENCE</scope>
    <source>
        <strain evidence="1">CBS 190363</strain>
    </source>
</reference>
<feature type="non-terminal residue" evidence="1">
    <location>
        <position position="295"/>
    </location>
</feature>
<name>A0ACC1LXW1_9FUNG</name>
<organism evidence="1 2">
    <name type="scientific">Coemansia aciculifera</name>
    <dbReference type="NCBI Taxonomy" id="417176"/>
    <lineage>
        <taxon>Eukaryota</taxon>
        <taxon>Fungi</taxon>
        <taxon>Fungi incertae sedis</taxon>
        <taxon>Zoopagomycota</taxon>
        <taxon>Kickxellomycotina</taxon>
        <taxon>Kickxellomycetes</taxon>
        <taxon>Kickxellales</taxon>
        <taxon>Kickxellaceae</taxon>
        <taxon>Coemansia</taxon>
    </lineage>
</organism>
<proteinExistence type="predicted"/>
<comment type="caution">
    <text evidence="1">The sequence shown here is derived from an EMBL/GenBank/DDBJ whole genome shotgun (WGS) entry which is preliminary data.</text>
</comment>
<keyword evidence="2" id="KW-1185">Reference proteome</keyword>
<accession>A0ACC1LXW1</accession>
<evidence type="ECO:0000313" key="2">
    <source>
        <dbReference type="Proteomes" id="UP001139981"/>
    </source>
</evidence>
<sequence>MASQSFLKNHLLYLLVSLLGVVASRTLAAVDAVSNWWHAAVCALLSLFPKARVRFPVNRPDGSGGGVAVLVTGTSSGIGHDTAVALASRGYTVFAGVRSWEDGARVESDFLAATGRASTDAVVNGGAADSDSESSSADSSHRQAEAKHKINGTDSSQQLTEARLKINGAVAGPRRLRRMRRRHAVASPPGFVSVSEAGSSSSFGSGSGCIIPVILDVISRESVDLAYARVASELLRRKERLVGVVNNAGVTAFGPMDISAPSFVAHCMDVNFHGPVRVTQTFMPLLRASSGRIVN</sequence>
<gene>
    <name evidence="1" type="ORF">IWW38_004664</name>
</gene>